<dbReference type="AlphaFoldDB" id="A0A2J7ZG89"/>
<evidence type="ECO:0000256" key="1">
    <source>
        <dbReference type="SAM" id="MobiDB-lite"/>
    </source>
</evidence>
<reference evidence="2 3" key="1">
    <citation type="journal article" date="2017" name="Mol. Biol. Evol.">
        <title>The 4-celled Tetrabaena socialis nuclear genome reveals the essential components for genetic control of cell number at the origin of multicellularity in the volvocine lineage.</title>
        <authorList>
            <person name="Featherston J."/>
            <person name="Arakaki Y."/>
            <person name="Hanschen E.R."/>
            <person name="Ferris P.J."/>
            <person name="Michod R.E."/>
            <person name="Olson B.J.S.C."/>
            <person name="Nozaki H."/>
            <person name="Durand P.M."/>
        </authorList>
    </citation>
    <scope>NUCLEOTIDE SEQUENCE [LARGE SCALE GENOMIC DNA]</scope>
    <source>
        <strain evidence="2 3">NIES-571</strain>
    </source>
</reference>
<dbReference type="PANTHER" id="PTHR23172">
    <property type="entry name" value="AUXILIN/CYCLIN G-ASSOCIATED KINASE-RELATED"/>
    <property type="match status" value="1"/>
</dbReference>
<proteinExistence type="predicted"/>
<evidence type="ECO:0000313" key="3">
    <source>
        <dbReference type="Proteomes" id="UP000236333"/>
    </source>
</evidence>
<dbReference type="SUPFAM" id="SSF46565">
    <property type="entry name" value="Chaperone J-domain"/>
    <property type="match status" value="1"/>
</dbReference>
<organism evidence="2 3">
    <name type="scientific">Tetrabaena socialis</name>
    <dbReference type="NCBI Taxonomy" id="47790"/>
    <lineage>
        <taxon>Eukaryota</taxon>
        <taxon>Viridiplantae</taxon>
        <taxon>Chlorophyta</taxon>
        <taxon>core chlorophytes</taxon>
        <taxon>Chlorophyceae</taxon>
        <taxon>CS clade</taxon>
        <taxon>Chlamydomonadales</taxon>
        <taxon>Tetrabaenaceae</taxon>
        <taxon>Tetrabaena</taxon>
    </lineage>
</organism>
<evidence type="ECO:0000313" key="2">
    <source>
        <dbReference type="EMBL" id="PNG99295.1"/>
    </source>
</evidence>
<feature type="non-terminal residue" evidence="2">
    <location>
        <position position="111"/>
    </location>
</feature>
<accession>A0A2J7ZG89</accession>
<keyword evidence="3" id="KW-1185">Reference proteome</keyword>
<dbReference type="GO" id="GO:0072318">
    <property type="term" value="P:clathrin coat disassembly"/>
    <property type="evidence" value="ECO:0007669"/>
    <property type="project" value="TreeGrafter"/>
</dbReference>
<comment type="caution">
    <text evidence="2">The sequence shown here is derived from an EMBL/GenBank/DDBJ whole genome shotgun (WGS) entry which is preliminary data.</text>
</comment>
<gene>
    <name evidence="2" type="ORF">TSOC_014930</name>
</gene>
<dbReference type="GO" id="GO:0005737">
    <property type="term" value="C:cytoplasm"/>
    <property type="evidence" value="ECO:0007669"/>
    <property type="project" value="TreeGrafter"/>
</dbReference>
<dbReference type="PANTHER" id="PTHR23172:SF19">
    <property type="entry name" value="J DOMAIN-CONTAINING PROTEIN"/>
    <property type="match status" value="1"/>
</dbReference>
<name>A0A2J7ZG89_9CHLO</name>
<feature type="compositionally biased region" description="Pro residues" evidence="1">
    <location>
        <begin position="1"/>
        <end position="16"/>
    </location>
</feature>
<dbReference type="Proteomes" id="UP000236333">
    <property type="component" value="Unassembled WGS sequence"/>
</dbReference>
<dbReference type="EMBL" id="PGGS01003397">
    <property type="protein sequence ID" value="PNG99295.1"/>
    <property type="molecule type" value="Genomic_DNA"/>
</dbReference>
<dbReference type="GO" id="GO:0030276">
    <property type="term" value="F:clathrin binding"/>
    <property type="evidence" value="ECO:0007669"/>
    <property type="project" value="TreeGrafter"/>
</dbReference>
<dbReference type="GO" id="GO:0072583">
    <property type="term" value="P:clathrin-dependent endocytosis"/>
    <property type="evidence" value="ECO:0007669"/>
    <property type="project" value="TreeGrafter"/>
</dbReference>
<dbReference type="InterPro" id="IPR036869">
    <property type="entry name" value="J_dom_sf"/>
</dbReference>
<sequence>MPSPHCAPHPAVPPPQREAERRVKMVEALKEKRAMENLEAARREEQVTLKVQHKANIEVWKNRNKGNIRGLLGSLQTVLWPDSGWTTVSVGDLLEPNQVRDCMCGVGGRGE</sequence>
<dbReference type="GO" id="GO:0031982">
    <property type="term" value="C:vesicle"/>
    <property type="evidence" value="ECO:0007669"/>
    <property type="project" value="TreeGrafter"/>
</dbReference>
<dbReference type="Gene3D" id="1.10.287.110">
    <property type="entry name" value="DnaJ domain"/>
    <property type="match status" value="1"/>
</dbReference>
<dbReference type="OrthoDB" id="1717591at2759"/>
<protein>
    <submittedName>
        <fullName evidence="2">Uncharacterized protein</fullName>
    </submittedName>
</protein>
<feature type="region of interest" description="Disordered" evidence="1">
    <location>
        <begin position="1"/>
        <end position="20"/>
    </location>
</feature>